<dbReference type="NCBIfam" id="TIGR00350">
    <property type="entry name" value="lytR_cpsA_psr"/>
    <property type="match status" value="1"/>
</dbReference>
<dbReference type="OrthoDB" id="9782542at2"/>
<dbReference type="AlphaFoldDB" id="A0A3M2J4S2"/>
<proteinExistence type="inferred from homology"/>
<keyword evidence="2" id="KW-0812">Transmembrane</keyword>
<keyword evidence="5" id="KW-1185">Reference proteome</keyword>
<evidence type="ECO:0000256" key="1">
    <source>
        <dbReference type="ARBA" id="ARBA00006068"/>
    </source>
</evidence>
<organism evidence="4 5">
    <name type="scientific">Cellulomonas triticagri</name>
    <dbReference type="NCBI Taxonomy" id="2483352"/>
    <lineage>
        <taxon>Bacteria</taxon>
        <taxon>Bacillati</taxon>
        <taxon>Actinomycetota</taxon>
        <taxon>Actinomycetes</taxon>
        <taxon>Micrococcales</taxon>
        <taxon>Cellulomonadaceae</taxon>
        <taxon>Cellulomonas</taxon>
    </lineage>
</organism>
<evidence type="ECO:0000256" key="2">
    <source>
        <dbReference type="SAM" id="Phobius"/>
    </source>
</evidence>
<dbReference type="InterPro" id="IPR004474">
    <property type="entry name" value="LytR_CpsA_psr"/>
</dbReference>
<comment type="caution">
    <text evidence="4">The sequence shown here is derived from an EMBL/GenBank/DDBJ whole genome shotgun (WGS) entry which is preliminary data.</text>
</comment>
<evidence type="ECO:0000259" key="3">
    <source>
        <dbReference type="Pfam" id="PF03816"/>
    </source>
</evidence>
<accession>A0A3M2J4S2</accession>
<dbReference type="PANTHER" id="PTHR33392">
    <property type="entry name" value="POLYISOPRENYL-TEICHOIC ACID--PEPTIDOGLYCAN TEICHOIC ACID TRANSFERASE TAGU"/>
    <property type="match status" value="1"/>
</dbReference>
<dbReference type="Pfam" id="PF03816">
    <property type="entry name" value="LytR_cpsA_psr"/>
    <property type="match status" value="1"/>
</dbReference>
<gene>
    <name evidence="4" type="ORF">EBM89_13890</name>
</gene>
<dbReference type="Gene3D" id="3.40.630.190">
    <property type="entry name" value="LCP protein"/>
    <property type="match status" value="1"/>
</dbReference>
<keyword evidence="2" id="KW-0472">Membrane</keyword>
<dbReference type="PANTHER" id="PTHR33392:SF6">
    <property type="entry name" value="POLYISOPRENYL-TEICHOIC ACID--PEPTIDOGLYCAN TEICHOIC ACID TRANSFERASE TAGU"/>
    <property type="match status" value="1"/>
</dbReference>
<feature type="domain" description="Cell envelope-related transcriptional attenuator" evidence="3">
    <location>
        <begin position="88"/>
        <end position="238"/>
    </location>
</feature>
<feature type="transmembrane region" description="Helical" evidence="2">
    <location>
        <begin position="22"/>
        <end position="45"/>
    </location>
</feature>
<protein>
    <submittedName>
        <fullName evidence="4">LytR family transcriptional regulator</fullName>
    </submittedName>
</protein>
<name>A0A3M2J4S2_9CELL</name>
<dbReference type="InterPro" id="IPR050922">
    <property type="entry name" value="LytR/CpsA/Psr_CW_biosynth"/>
</dbReference>
<reference evidence="4 5" key="1">
    <citation type="submission" date="2018-10" db="EMBL/GenBank/DDBJ databases">
        <title>Isolation, diversity and antifungal activity of actinobacteria from wheat.</title>
        <authorList>
            <person name="Han C."/>
        </authorList>
    </citation>
    <scope>NUCLEOTIDE SEQUENCE [LARGE SCALE GENOMIC DNA]</scope>
    <source>
        <strain evidence="4 5">NEAU-YY56</strain>
    </source>
</reference>
<comment type="similarity">
    <text evidence="1">Belongs to the LytR/CpsA/Psr (LCP) family.</text>
</comment>
<evidence type="ECO:0000313" key="4">
    <source>
        <dbReference type="EMBL" id="RMI07101.1"/>
    </source>
</evidence>
<dbReference type="Proteomes" id="UP000269289">
    <property type="component" value="Unassembled WGS sequence"/>
</dbReference>
<keyword evidence="2" id="KW-1133">Transmembrane helix</keyword>
<dbReference type="EMBL" id="RFFI01000079">
    <property type="protein sequence ID" value="RMI07101.1"/>
    <property type="molecule type" value="Genomic_DNA"/>
</dbReference>
<sequence>MSVGDAPGAPARPARRRRRGRVVAGVLALLLLLVIAWPVGLLIWANGKIQHVEALSGAAPTPGTTYLLAGSDSREDGVIEDTETVGARTDTILLLQVPESGAPSLISLPRDSYVEIPGNGSSKLNAAFSWGGAPLLVQTVEQLSGLTVDHYVEVGFGGVEEIVDALGGVELCLDGSTGIQFPVNEPMSGLIWDAPGCRTVDGVTALAFSRMRYADPSGDIGRGLRQRQLISAVGDKAADPSVLLKPATQVGLIDSGLGALTVSDGSNILDLGRLALAFRSATGPGGVTGTPPIANMDYRPGGVGSTVLLDPDQAPTFWAAVRDGTLEPGVVGGVPGS</sequence>
<evidence type="ECO:0000313" key="5">
    <source>
        <dbReference type="Proteomes" id="UP000269289"/>
    </source>
</evidence>